<feature type="domain" description="DUF5675" evidence="1">
    <location>
        <begin position="5"/>
        <end position="115"/>
    </location>
</feature>
<dbReference type="EMBL" id="JADGIK010000003">
    <property type="protein sequence ID" value="MBF0596817.1"/>
    <property type="molecule type" value="Genomic_DNA"/>
</dbReference>
<dbReference type="InterPro" id="IPR043732">
    <property type="entry name" value="DUF5675"/>
</dbReference>
<evidence type="ECO:0000313" key="3">
    <source>
        <dbReference type="Proteomes" id="UP000608754"/>
    </source>
</evidence>
<dbReference type="Pfam" id="PF18925">
    <property type="entry name" value="DUF5675"/>
    <property type="match status" value="1"/>
</dbReference>
<dbReference type="AlphaFoldDB" id="A0A8J7FSH0"/>
<organism evidence="2 3">
    <name type="scientific">Faecalibacter rhinopitheci</name>
    <dbReference type="NCBI Taxonomy" id="2779678"/>
    <lineage>
        <taxon>Bacteria</taxon>
        <taxon>Pseudomonadati</taxon>
        <taxon>Bacteroidota</taxon>
        <taxon>Flavobacteriia</taxon>
        <taxon>Flavobacteriales</taxon>
        <taxon>Weeksellaceae</taxon>
        <taxon>Faecalibacter</taxon>
    </lineage>
</organism>
<sequence length="148" mass="17259">MELVLVRDYFSKGTNGTLWLQQQQLCFTIERPWKNNERNRSCIPEGKYPLKKRYSQRFGWHVLIDKVLNRSLILIHPANYALKELNGCIAPVTSLTGEGIGSYSKKAFEKLRSIVFSCFERGEEVNLIIKSKKDEYTRTYSETHPKNI</sequence>
<protein>
    <recommendedName>
        <fullName evidence="1">DUF5675 domain-containing protein</fullName>
    </recommendedName>
</protein>
<dbReference type="Proteomes" id="UP000608754">
    <property type="component" value="Unassembled WGS sequence"/>
</dbReference>
<evidence type="ECO:0000313" key="2">
    <source>
        <dbReference type="EMBL" id="MBF0596817.1"/>
    </source>
</evidence>
<gene>
    <name evidence="2" type="ORF">IM532_05035</name>
</gene>
<dbReference type="RefSeq" id="WP_194182353.1">
    <property type="nucleotide sequence ID" value="NZ_JADGIK010000003.1"/>
</dbReference>
<keyword evidence="3" id="KW-1185">Reference proteome</keyword>
<accession>A0A8J7FSH0</accession>
<evidence type="ECO:0000259" key="1">
    <source>
        <dbReference type="Pfam" id="PF18925"/>
    </source>
</evidence>
<reference evidence="2" key="1">
    <citation type="submission" date="2020-10" db="EMBL/GenBank/DDBJ databases">
        <authorList>
            <person name="Lu T."/>
            <person name="Wang Q."/>
            <person name="Han X."/>
        </authorList>
    </citation>
    <scope>NUCLEOTIDE SEQUENCE</scope>
    <source>
        <strain evidence="2">WQ 117</strain>
    </source>
</reference>
<comment type="caution">
    <text evidence="2">The sequence shown here is derived from an EMBL/GenBank/DDBJ whole genome shotgun (WGS) entry which is preliminary data.</text>
</comment>
<name>A0A8J7FSH0_9FLAO</name>
<proteinExistence type="predicted"/>